<proteinExistence type="predicted"/>
<name>A0A8X6RRL3_TRICX</name>
<feature type="region of interest" description="Disordered" evidence="1">
    <location>
        <begin position="87"/>
        <end position="110"/>
    </location>
</feature>
<sequence length="110" mass="12904">MPPQFELRPLILPKKKLDYVQYRASEIIIGAVSSTNSKKGKQECSISPRDNRRDLSPIKFTGKLRYYNTDHISIRVFNCWKRSTRLKRSSTLQPDRDIRKGRNLKHSTLD</sequence>
<protein>
    <submittedName>
        <fullName evidence="2">Uncharacterized protein</fullName>
    </submittedName>
</protein>
<dbReference type="AlphaFoldDB" id="A0A8X6RRL3"/>
<reference evidence="2" key="1">
    <citation type="submission" date="2020-08" db="EMBL/GenBank/DDBJ databases">
        <title>Multicomponent nature underlies the extraordinary mechanical properties of spider dragline silk.</title>
        <authorList>
            <person name="Kono N."/>
            <person name="Nakamura H."/>
            <person name="Mori M."/>
            <person name="Yoshida Y."/>
            <person name="Ohtoshi R."/>
            <person name="Malay A.D."/>
            <person name="Moran D.A.P."/>
            <person name="Tomita M."/>
            <person name="Numata K."/>
            <person name="Arakawa K."/>
        </authorList>
    </citation>
    <scope>NUCLEOTIDE SEQUENCE</scope>
</reference>
<organism evidence="2 3">
    <name type="scientific">Trichonephila clavipes</name>
    <name type="common">Golden silk orbweaver</name>
    <name type="synonym">Nephila clavipes</name>
    <dbReference type="NCBI Taxonomy" id="2585209"/>
    <lineage>
        <taxon>Eukaryota</taxon>
        <taxon>Metazoa</taxon>
        <taxon>Ecdysozoa</taxon>
        <taxon>Arthropoda</taxon>
        <taxon>Chelicerata</taxon>
        <taxon>Arachnida</taxon>
        <taxon>Araneae</taxon>
        <taxon>Araneomorphae</taxon>
        <taxon>Entelegynae</taxon>
        <taxon>Araneoidea</taxon>
        <taxon>Nephilidae</taxon>
        <taxon>Trichonephila</taxon>
    </lineage>
</organism>
<feature type="compositionally biased region" description="Basic residues" evidence="1">
    <location>
        <begin position="101"/>
        <end position="110"/>
    </location>
</feature>
<keyword evidence="3" id="KW-1185">Reference proteome</keyword>
<evidence type="ECO:0000313" key="2">
    <source>
        <dbReference type="EMBL" id="GFX99713.1"/>
    </source>
</evidence>
<dbReference type="EMBL" id="BMAU01021214">
    <property type="protein sequence ID" value="GFX99713.1"/>
    <property type="molecule type" value="Genomic_DNA"/>
</dbReference>
<accession>A0A8X6RRL3</accession>
<gene>
    <name evidence="2" type="ORF">TNCV_3053701</name>
</gene>
<evidence type="ECO:0000256" key="1">
    <source>
        <dbReference type="SAM" id="MobiDB-lite"/>
    </source>
</evidence>
<comment type="caution">
    <text evidence="2">The sequence shown here is derived from an EMBL/GenBank/DDBJ whole genome shotgun (WGS) entry which is preliminary data.</text>
</comment>
<evidence type="ECO:0000313" key="3">
    <source>
        <dbReference type="Proteomes" id="UP000887159"/>
    </source>
</evidence>
<dbReference type="Proteomes" id="UP000887159">
    <property type="component" value="Unassembled WGS sequence"/>
</dbReference>